<protein>
    <recommendedName>
        <fullName evidence="12">Dehydroascorbate reductase</fullName>
    </recommendedName>
</protein>
<dbReference type="FunFam" id="1.20.1050.10:FF:000029">
    <property type="entry name" value="Glutathione S-transferase DHAR3, chloroplastic"/>
    <property type="match status" value="1"/>
</dbReference>
<dbReference type="InterPro" id="IPR040079">
    <property type="entry name" value="Glutathione_S-Trfase"/>
</dbReference>
<evidence type="ECO:0000313" key="10">
    <source>
        <dbReference type="EMBL" id="RID75144.1"/>
    </source>
</evidence>
<keyword evidence="3" id="KW-0560">Oxidoreductase</keyword>
<evidence type="ECO:0000256" key="6">
    <source>
        <dbReference type="ARBA" id="ARBA00047960"/>
    </source>
</evidence>
<dbReference type="InterPro" id="IPR036249">
    <property type="entry name" value="Thioredoxin-like_sf"/>
</dbReference>
<keyword evidence="2" id="KW-0808">Transferase</keyword>
<evidence type="ECO:0000256" key="1">
    <source>
        <dbReference type="ARBA" id="ARBA00022575"/>
    </source>
</evidence>
<dbReference type="InterPro" id="IPR004045">
    <property type="entry name" value="Glutathione_S-Trfase_N"/>
</dbReference>
<dbReference type="Gene3D" id="1.20.1050.10">
    <property type="match status" value="1"/>
</dbReference>
<evidence type="ECO:0000256" key="2">
    <source>
        <dbReference type="ARBA" id="ARBA00022679"/>
    </source>
</evidence>
<dbReference type="InterPro" id="IPR010987">
    <property type="entry name" value="Glutathione-S-Trfase_C-like"/>
</dbReference>
<gene>
    <name evidence="10" type="ORF">BRARA_B02202</name>
</gene>
<comment type="catalytic activity">
    <reaction evidence="6">
        <text>RX + glutathione = an S-substituted glutathione + a halide anion + H(+)</text>
        <dbReference type="Rhea" id="RHEA:16437"/>
        <dbReference type="ChEBI" id="CHEBI:15378"/>
        <dbReference type="ChEBI" id="CHEBI:16042"/>
        <dbReference type="ChEBI" id="CHEBI:17792"/>
        <dbReference type="ChEBI" id="CHEBI:57925"/>
        <dbReference type="ChEBI" id="CHEBI:90779"/>
        <dbReference type="EC" id="2.5.1.18"/>
    </reaction>
</comment>
<dbReference type="InterPro" id="IPR036282">
    <property type="entry name" value="Glutathione-S-Trfase_C_sf"/>
</dbReference>
<evidence type="ECO:0000313" key="11">
    <source>
        <dbReference type="Proteomes" id="UP000264353"/>
    </source>
</evidence>
<dbReference type="PANTHER" id="PTHR44420">
    <property type="entry name" value="GLUTATHIONE S-TRANSFERASE DHAR2-RELATED"/>
    <property type="match status" value="1"/>
</dbReference>
<dbReference type="SUPFAM" id="SSF52833">
    <property type="entry name" value="Thioredoxin-like"/>
    <property type="match status" value="1"/>
</dbReference>
<dbReference type="CDD" id="cd03201">
    <property type="entry name" value="GST_C_DHAR"/>
    <property type="match status" value="1"/>
</dbReference>
<proteinExistence type="inferred from homology"/>
<dbReference type="Gene3D" id="3.40.30.10">
    <property type="entry name" value="Glutaredoxin"/>
    <property type="match status" value="1"/>
</dbReference>
<feature type="domain" description="GST C-terminal" evidence="9">
    <location>
        <begin position="67"/>
        <end position="208"/>
    </location>
</feature>
<dbReference type="GO" id="GO:0140547">
    <property type="term" value="P:acquisition of seed longevity"/>
    <property type="evidence" value="ECO:0007669"/>
    <property type="project" value="UniProtKB-ARBA"/>
</dbReference>
<comment type="similarity">
    <text evidence="5">Belongs to the GST superfamily. DHAR family.</text>
</comment>
<dbReference type="AlphaFoldDB" id="A0A398AEW7"/>
<evidence type="ECO:0000259" key="9">
    <source>
        <dbReference type="PROSITE" id="PS50405"/>
    </source>
</evidence>
<dbReference type="SFLD" id="SFLDG00358">
    <property type="entry name" value="Main_(cytGST)"/>
    <property type="match status" value="1"/>
</dbReference>
<dbReference type="SUPFAM" id="SSF47616">
    <property type="entry name" value="GST C-terminal domain-like"/>
    <property type="match status" value="1"/>
</dbReference>
<dbReference type="Pfam" id="PF13410">
    <property type="entry name" value="GST_C_2"/>
    <property type="match status" value="1"/>
</dbReference>
<keyword evidence="1" id="KW-0216">Detoxification</keyword>
<feature type="domain" description="GST N-terminal" evidence="8">
    <location>
        <begin position="11"/>
        <end position="89"/>
    </location>
</feature>
<dbReference type="PROSITE" id="PS50404">
    <property type="entry name" value="GST_NTER"/>
    <property type="match status" value="1"/>
</dbReference>
<evidence type="ECO:0000256" key="3">
    <source>
        <dbReference type="ARBA" id="ARBA00023002"/>
    </source>
</evidence>
<dbReference type="PANTHER" id="PTHR44420:SF2">
    <property type="entry name" value="GLUTATHIONE S-TRANSFERASE DHAR2-RELATED"/>
    <property type="match status" value="1"/>
</dbReference>
<dbReference type="Proteomes" id="UP000264353">
    <property type="component" value="Chromosome A2"/>
</dbReference>
<evidence type="ECO:0000256" key="4">
    <source>
        <dbReference type="ARBA" id="ARBA00023206"/>
    </source>
</evidence>
<organism evidence="10 11">
    <name type="scientific">Brassica campestris</name>
    <name type="common">Field mustard</name>
    <dbReference type="NCBI Taxonomy" id="3711"/>
    <lineage>
        <taxon>Eukaryota</taxon>
        <taxon>Viridiplantae</taxon>
        <taxon>Streptophyta</taxon>
        <taxon>Embryophyta</taxon>
        <taxon>Tracheophyta</taxon>
        <taxon>Spermatophyta</taxon>
        <taxon>Magnoliopsida</taxon>
        <taxon>eudicotyledons</taxon>
        <taxon>Gunneridae</taxon>
        <taxon>Pentapetalae</taxon>
        <taxon>rosids</taxon>
        <taxon>malvids</taxon>
        <taxon>Brassicales</taxon>
        <taxon>Brassicaceae</taxon>
        <taxon>Brassiceae</taxon>
        <taxon>Brassica</taxon>
    </lineage>
</organism>
<accession>A0A398AEW7</accession>
<evidence type="ECO:0000259" key="8">
    <source>
        <dbReference type="PROSITE" id="PS50404"/>
    </source>
</evidence>
<comment type="catalytic activity">
    <reaction evidence="7">
        <text>L-dehydroascorbate + 2 glutathione = glutathione disulfide + L-ascorbate</text>
        <dbReference type="Rhea" id="RHEA:24424"/>
        <dbReference type="ChEBI" id="CHEBI:38290"/>
        <dbReference type="ChEBI" id="CHEBI:57925"/>
        <dbReference type="ChEBI" id="CHEBI:58297"/>
        <dbReference type="ChEBI" id="CHEBI:58539"/>
        <dbReference type="EC" id="1.8.5.1"/>
    </reaction>
</comment>
<name>A0A398AEW7_BRACM</name>
<dbReference type="InterPro" id="IPR044627">
    <property type="entry name" value="DHAR1/2/3/4"/>
</dbReference>
<dbReference type="GO" id="GO:0033355">
    <property type="term" value="P:ascorbate glutathione cycle"/>
    <property type="evidence" value="ECO:0007669"/>
    <property type="project" value="InterPro"/>
</dbReference>
<dbReference type="EMBL" id="CM010629">
    <property type="protein sequence ID" value="RID75144.1"/>
    <property type="molecule type" value="Genomic_DNA"/>
</dbReference>
<keyword evidence="4" id="KW-0318">Glutathionylation</keyword>
<dbReference type="SFLD" id="SFLDS00019">
    <property type="entry name" value="Glutathione_Transferase_(cytos"/>
    <property type="match status" value="1"/>
</dbReference>
<evidence type="ECO:0000256" key="5">
    <source>
        <dbReference type="ARBA" id="ARBA00024194"/>
    </source>
</evidence>
<dbReference type="CDD" id="cd00570">
    <property type="entry name" value="GST_N_family"/>
    <property type="match status" value="1"/>
</dbReference>
<dbReference type="GO" id="GO:0004364">
    <property type="term" value="F:glutathione transferase activity"/>
    <property type="evidence" value="ECO:0007669"/>
    <property type="project" value="UniProtKB-EC"/>
</dbReference>
<reference evidence="10 11" key="1">
    <citation type="submission" date="2018-06" db="EMBL/GenBank/DDBJ databases">
        <title>WGS assembly of Brassica rapa FPsc.</title>
        <authorList>
            <person name="Bowman J."/>
            <person name="Kohchi T."/>
            <person name="Yamato K."/>
            <person name="Jenkins J."/>
            <person name="Shu S."/>
            <person name="Ishizaki K."/>
            <person name="Yamaoka S."/>
            <person name="Nishihama R."/>
            <person name="Nakamura Y."/>
            <person name="Berger F."/>
            <person name="Adam C."/>
            <person name="Aki S."/>
            <person name="Althoff F."/>
            <person name="Araki T."/>
            <person name="Arteaga-Vazquez M."/>
            <person name="Balasubrmanian S."/>
            <person name="Bauer D."/>
            <person name="Boehm C."/>
            <person name="Briginshaw L."/>
            <person name="Caballero-Perez J."/>
            <person name="Catarino B."/>
            <person name="Chen F."/>
            <person name="Chiyoda S."/>
            <person name="Chovatia M."/>
            <person name="Davies K."/>
            <person name="Delmans M."/>
            <person name="Demura T."/>
            <person name="Dierschke T."/>
            <person name="Dolan L."/>
            <person name="Dorantes-Acosta A."/>
            <person name="Eklund D."/>
            <person name="Florent S."/>
            <person name="Flores-Sandoval E."/>
            <person name="Fujiyama A."/>
            <person name="Fukuzawa H."/>
            <person name="Galik B."/>
            <person name="Grimanelli D."/>
            <person name="Grimwood J."/>
            <person name="Grossniklaus U."/>
            <person name="Hamada T."/>
            <person name="Haseloff J."/>
            <person name="Hetherington A."/>
            <person name="Higo A."/>
            <person name="Hirakawa Y."/>
            <person name="Hundley H."/>
            <person name="Ikeda Y."/>
            <person name="Inoue K."/>
            <person name="Inoue S."/>
            <person name="Ishida S."/>
            <person name="Jia Q."/>
            <person name="Kakita M."/>
            <person name="Kanazawa T."/>
            <person name="Kawai Y."/>
            <person name="Kawashima T."/>
            <person name="Kennedy M."/>
            <person name="Kinose K."/>
            <person name="Kinoshita T."/>
            <person name="Kohara Y."/>
            <person name="Koide E."/>
            <person name="Komatsu K."/>
            <person name="Kopischke S."/>
            <person name="Kubo M."/>
            <person name="Kyozuka J."/>
            <person name="Lagercrantz U."/>
            <person name="Lin S."/>
            <person name="Lindquist E."/>
            <person name="Lipzen A."/>
            <person name="Lu C."/>
            <person name="Luna E."/>
            <person name="Martienssen R."/>
            <person name="Minamino N."/>
            <person name="Mizutani M."/>
            <person name="Mizutani M."/>
            <person name="Mochizuki N."/>
            <person name="Monte I."/>
            <person name="Mosher R."/>
            <person name="Nagasaki H."/>
            <person name="Nakagami H."/>
            <person name="Naramoto S."/>
            <person name="Nishitani K."/>
            <person name="Ohtani M."/>
            <person name="Okamoto T."/>
            <person name="Okumura M."/>
            <person name="Phillips J."/>
            <person name="Pollak B."/>
            <person name="Reinders A."/>
            <person name="Roevekamp M."/>
            <person name="Sano R."/>
            <person name="Sawa S."/>
            <person name="Schmid M."/>
            <person name="Shirakawa M."/>
            <person name="Solano R."/>
            <person name="Spunde A."/>
            <person name="Suetsugu N."/>
            <person name="Sugano S."/>
            <person name="Sugiyama A."/>
            <person name="Sun R."/>
            <person name="Suzuki Y."/>
            <person name="Takenaka M."/>
            <person name="Takezawa D."/>
            <person name="Tomogane H."/>
            <person name="Tsuzuki M."/>
            <person name="Ueda T."/>
            <person name="Umeda M."/>
            <person name="Ward J."/>
            <person name="Watanabe Y."/>
            <person name="Yazaki K."/>
            <person name="Yokoyama R."/>
            <person name="Yoshitake Y."/>
            <person name="Yotsui I."/>
            <person name="Zachgo S."/>
            <person name="Schmutz J."/>
        </authorList>
    </citation>
    <scope>NUCLEOTIDE SEQUENCE [LARGE SCALE GENOMIC DNA]</scope>
    <source>
        <strain evidence="11">cv. B-3</strain>
    </source>
</reference>
<dbReference type="Pfam" id="PF13409">
    <property type="entry name" value="GST_N_2"/>
    <property type="match status" value="1"/>
</dbReference>
<sequence>MAALEICVKGAVGAPDVLGDCPFSQRVLLTLEEKKLPYKIHLANVSDKPQWFLDISPEGKVPVMKLDGKWVADSDVIVGILEEKYPEPSLKTPPEFASVGSKIFGSFVTFLTSKDPSDGSDKALLNELESLENHLKTRPGPFVAGEKLTAVDLSLAPKLYHLEIALGHYKKWSVPESLTNVRSYTNALFSRDSFEKTKAKKEFVVAGWASKVNK</sequence>
<evidence type="ECO:0008006" key="12">
    <source>
        <dbReference type="Google" id="ProtNLM"/>
    </source>
</evidence>
<dbReference type="GO" id="GO:0045174">
    <property type="term" value="F:glutathione dehydrogenase (ascorbate) activity"/>
    <property type="evidence" value="ECO:0007669"/>
    <property type="project" value="UniProtKB-EC"/>
</dbReference>
<dbReference type="PROSITE" id="PS50405">
    <property type="entry name" value="GST_CTER"/>
    <property type="match status" value="1"/>
</dbReference>
<evidence type="ECO:0000256" key="7">
    <source>
        <dbReference type="ARBA" id="ARBA00049544"/>
    </source>
</evidence>
<dbReference type="FunFam" id="3.40.30.10:FF:000102">
    <property type="entry name" value="Glutathione S-transferase DHAR3 chloroplastic"/>
    <property type="match status" value="1"/>
</dbReference>